<dbReference type="EMBL" id="BK016086">
    <property type="protein sequence ID" value="DAF93705.1"/>
    <property type="molecule type" value="Genomic_DNA"/>
</dbReference>
<organism evidence="1">
    <name type="scientific">Myoviridae sp. ctshb19</name>
    <dbReference type="NCBI Taxonomy" id="2825194"/>
    <lineage>
        <taxon>Viruses</taxon>
        <taxon>Duplodnaviria</taxon>
        <taxon>Heunggongvirae</taxon>
        <taxon>Uroviricota</taxon>
        <taxon>Caudoviricetes</taxon>
    </lineage>
</organism>
<sequence length="76" mass="9153">MEERSVEYKSPEQLKQEEAQRQLTEAMKEMAKRDPKQYKKLLAQMNPDIVHFDDVPLQRKTLTRNQRRLLKKQGIL</sequence>
<evidence type="ECO:0000313" key="1">
    <source>
        <dbReference type="EMBL" id="DAF93705.1"/>
    </source>
</evidence>
<protein>
    <submittedName>
        <fullName evidence="1">Uncharacterized protein</fullName>
    </submittedName>
</protein>
<proteinExistence type="predicted"/>
<name>A0A8S5UGS4_9CAUD</name>
<reference evidence="1" key="1">
    <citation type="journal article" date="2021" name="Proc. Natl. Acad. Sci. U.S.A.">
        <title>A Catalog of Tens of Thousands of Viruses from Human Metagenomes Reveals Hidden Associations with Chronic Diseases.</title>
        <authorList>
            <person name="Tisza M.J."/>
            <person name="Buck C.B."/>
        </authorList>
    </citation>
    <scope>NUCLEOTIDE SEQUENCE</scope>
    <source>
        <strain evidence="1">Ctshb19</strain>
    </source>
</reference>
<accession>A0A8S5UGS4</accession>